<evidence type="ECO:0000313" key="3">
    <source>
        <dbReference type="Proteomes" id="UP000198636"/>
    </source>
</evidence>
<dbReference type="RefSeq" id="WP_091545411.1">
    <property type="nucleotide sequence ID" value="NZ_FMUS01000022.1"/>
</dbReference>
<dbReference type="AlphaFoldDB" id="A0A1G5JZC9"/>
<dbReference type="Pfam" id="PF01476">
    <property type="entry name" value="LysM"/>
    <property type="match status" value="1"/>
</dbReference>
<evidence type="ECO:0000313" key="2">
    <source>
        <dbReference type="EMBL" id="SCY93220.1"/>
    </source>
</evidence>
<dbReference type="InterPro" id="IPR018392">
    <property type="entry name" value="LysM"/>
</dbReference>
<keyword evidence="3" id="KW-1185">Reference proteome</keyword>
<dbReference type="PROSITE" id="PS51782">
    <property type="entry name" value="LYSM"/>
    <property type="match status" value="1"/>
</dbReference>
<dbReference type="SMART" id="SM00257">
    <property type="entry name" value="LysM"/>
    <property type="match status" value="1"/>
</dbReference>
<dbReference type="Gene3D" id="3.10.350.10">
    <property type="entry name" value="LysM domain"/>
    <property type="match status" value="1"/>
</dbReference>
<name>A0A1G5JZC9_9FIRM</name>
<dbReference type="PANTHER" id="PTHR34700">
    <property type="entry name" value="POTASSIUM BINDING PROTEIN KBP"/>
    <property type="match status" value="1"/>
</dbReference>
<dbReference type="OrthoDB" id="9800780at2"/>
<dbReference type="EMBL" id="FMUS01000022">
    <property type="protein sequence ID" value="SCY93220.1"/>
    <property type="molecule type" value="Genomic_DNA"/>
</dbReference>
<sequence>MSYGIWLSYNNQQEGFQIPINPSSIEISDGGKGTTYDVAGLGEINVIKDIKLTEYSFKSIFPAQEYPFIATNLLLKPEGYIDYITKWMKTKKPIRFIFTGDSFDINEAVSIEDFNWKEEAGGGGDIEYSIKLKKYIFHSPKKVVVVPSTSDNNDVTVKKEPPVRKDDREAPKTYTMIAGDTLWSVAKKILGDGGRWKELQRLNNITDSEVKRLSIGKVLKLPEVN</sequence>
<dbReference type="SUPFAM" id="SSF54106">
    <property type="entry name" value="LysM domain"/>
    <property type="match status" value="1"/>
</dbReference>
<protein>
    <submittedName>
        <fullName evidence="2">LysM domain-containing protein</fullName>
    </submittedName>
</protein>
<reference evidence="2 3" key="1">
    <citation type="submission" date="2016-10" db="EMBL/GenBank/DDBJ databases">
        <authorList>
            <person name="de Groot N.N."/>
        </authorList>
    </citation>
    <scope>NUCLEOTIDE SEQUENCE [LARGE SCALE GENOMIC DNA]</scope>
    <source>
        <strain evidence="2 3">DSM 18978</strain>
    </source>
</reference>
<dbReference type="CDD" id="cd00118">
    <property type="entry name" value="LysM"/>
    <property type="match status" value="1"/>
</dbReference>
<evidence type="ECO:0000259" key="1">
    <source>
        <dbReference type="PROSITE" id="PS51782"/>
    </source>
</evidence>
<accession>A0A1G5JZC9</accession>
<dbReference type="PANTHER" id="PTHR34700:SF4">
    <property type="entry name" value="PHAGE-LIKE ELEMENT PBSX PROTEIN XKDP"/>
    <property type="match status" value="1"/>
</dbReference>
<dbReference type="Proteomes" id="UP000198636">
    <property type="component" value="Unassembled WGS sequence"/>
</dbReference>
<dbReference type="STRING" id="1120976.SAMN03080606_03113"/>
<dbReference type="InterPro" id="IPR052196">
    <property type="entry name" value="Bact_Kbp"/>
</dbReference>
<organism evidence="2 3">
    <name type="scientific">Alkaliphilus peptidifermentans DSM 18978</name>
    <dbReference type="NCBI Taxonomy" id="1120976"/>
    <lineage>
        <taxon>Bacteria</taxon>
        <taxon>Bacillati</taxon>
        <taxon>Bacillota</taxon>
        <taxon>Clostridia</taxon>
        <taxon>Peptostreptococcales</taxon>
        <taxon>Natronincolaceae</taxon>
        <taxon>Alkaliphilus</taxon>
    </lineage>
</organism>
<dbReference type="InterPro" id="IPR036779">
    <property type="entry name" value="LysM_dom_sf"/>
</dbReference>
<feature type="domain" description="LysM" evidence="1">
    <location>
        <begin position="172"/>
        <end position="221"/>
    </location>
</feature>
<gene>
    <name evidence="2" type="ORF">SAMN03080606_03113</name>
</gene>
<proteinExistence type="predicted"/>